<keyword evidence="10" id="KW-1185">Reference proteome</keyword>
<dbReference type="AlphaFoldDB" id="A0AAF1KSI7"/>
<geneLocation type="plasmid" evidence="9 10">
    <name>pRt1078</name>
</geneLocation>
<dbReference type="SUPFAM" id="SSF55781">
    <property type="entry name" value="GAF domain-like"/>
    <property type="match status" value="1"/>
</dbReference>
<dbReference type="EMBL" id="CP117256">
    <property type="protein sequence ID" value="WFR98037.1"/>
    <property type="molecule type" value="Genomic_DNA"/>
</dbReference>
<dbReference type="Proteomes" id="UP000249499">
    <property type="component" value="Plasmid pRt1078"/>
</dbReference>
<reference evidence="10" key="2">
    <citation type="journal article" date="2023" name="MicrobiologyOpen">
        <title>Genomics of the tumorigenes clade of the family Rhizobiaceae and description of Rhizobium rhododendri sp. nov.</title>
        <authorList>
            <person name="Kuzmanovic N."/>
            <person name="diCenzo G.C."/>
            <person name="Bunk B."/>
            <person name="Sproeer C."/>
            <person name="Fruehling A."/>
            <person name="Neumann-Schaal M."/>
            <person name="Overmann J."/>
            <person name="Smalla K."/>
        </authorList>
    </citation>
    <scope>NUCLEOTIDE SEQUENCE [LARGE SCALE GENOMIC DNA]</scope>
    <source>
        <strain evidence="10">1078</strain>
        <plasmid evidence="10">pRt1078</plasmid>
    </source>
</reference>
<keyword evidence="5" id="KW-0547">Nucleotide-binding</keyword>
<evidence type="ECO:0000259" key="8">
    <source>
        <dbReference type="SMART" id="SM00911"/>
    </source>
</evidence>
<dbReference type="GO" id="GO:0005524">
    <property type="term" value="F:ATP binding"/>
    <property type="evidence" value="ECO:0007669"/>
    <property type="project" value="UniProtKB-KW"/>
</dbReference>
<keyword evidence="3" id="KW-0597">Phosphoprotein</keyword>
<dbReference type="GO" id="GO:0004673">
    <property type="term" value="F:protein histidine kinase activity"/>
    <property type="evidence" value="ECO:0007669"/>
    <property type="project" value="UniProtKB-EC"/>
</dbReference>
<evidence type="ECO:0000256" key="4">
    <source>
        <dbReference type="ARBA" id="ARBA00022679"/>
    </source>
</evidence>
<dbReference type="Pfam" id="PF07536">
    <property type="entry name" value="HWE_HK"/>
    <property type="match status" value="1"/>
</dbReference>
<dbReference type="InterPro" id="IPR003018">
    <property type="entry name" value="GAF"/>
</dbReference>
<evidence type="ECO:0000256" key="2">
    <source>
        <dbReference type="ARBA" id="ARBA00012438"/>
    </source>
</evidence>
<protein>
    <recommendedName>
        <fullName evidence="2">histidine kinase</fullName>
        <ecNumber evidence="2">2.7.13.3</ecNumber>
    </recommendedName>
</protein>
<dbReference type="RefSeq" id="WP_111216993.1">
    <property type="nucleotide sequence ID" value="NZ_CP117256.1"/>
</dbReference>
<sequence>MSQAVSEQLFSEVFITDQLEHRRIERADFLKEKIALQDLASRMVTDPDAVLPRFVELAMQMTGGTSAGLSIFDQNASEFKWLHLCGELAAFEGASTPRNYSPCGVTLDVLVPVLCRHPEWAYSWVADAQIALPEVLLVPLLIGGKEAIGTLWIASGVDEHFTSEHARVASELATFVGIAMHVKRGEERIRQALEAQETLTREMNHRVKNLFALTEGMLRQTLRASDSKEEMAEALSGRLRALSSAYSLVLRDNLAEEGDLDLRTLTEAILSPHVHGASDQVFIVGDRLICAERAATSIALILNELATNAVKYGALGSDGGAVSITWRILDGNLELDWVESNGPLVTEPIRVGFGNKLVETTIVRQYRGSLQYQWLSSGLSVAITIPKSTILA</sequence>
<accession>A0AAF1KSI7</accession>
<dbReference type="KEGG" id="rtu:PR017_19375"/>
<keyword evidence="6 9" id="KW-0418">Kinase</keyword>
<evidence type="ECO:0000256" key="6">
    <source>
        <dbReference type="ARBA" id="ARBA00022777"/>
    </source>
</evidence>
<dbReference type="PANTHER" id="PTHR41523">
    <property type="entry name" value="TWO-COMPONENT SYSTEM SENSOR PROTEIN"/>
    <property type="match status" value="1"/>
</dbReference>
<evidence type="ECO:0000256" key="7">
    <source>
        <dbReference type="ARBA" id="ARBA00022840"/>
    </source>
</evidence>
<dbReference type="SMART" id="SM00911">
    <property type="entry name" value="HWE_HK"/>
    <property type="match status" value="1"/>
</dbReference>
<evidence type="ECO:0000256" key="5">
    <source>
        <dbReference type="ARBA" id="ARBA00022741"/>
    </source>
</evidence>
<dbReference type="PANTHER" id="PTHR41523:SF8">
    <property type="entry name" value="ETHYLENE RESPONSE SENSOR PROTEIN"/>
    <property type="match status" value="1"/>
</dbReference>
<evidence type="ECO:0000313" key="9">
    <source>
        <dbReference type="EMBL" id="WFR98037.1"/>
    </source>
</evidence>
<dbReference type="InterPro" id="IPR011102">
    <property type="entry name" value="Sig_transdc_His_kinase_HWE"/>
</dbReference>
<feature type="domain" description="Signal transduction histidine kinase HWE region" evidence="8">
    <location>
        <begin position="202"/>
        <end position="287"/>
    </location>
</feature>
<dbReference type="Pfam" id="PF13185">
    <property type="entry name" value="GAF_2"/>
    <property type="match status" value="1"/>
</dbReference>
<evidence type="ECO:0000256" key="1">
    <source>
        <dbReference type="ARBA" id="ARBA00000085"/>
    </source>
</evidence>
<proteinExistence type="predicted"/>
<dbReference type="SUPFAM" id="SSF55874">
    <property type="entry name" value="ATPase domain of HSP90 chaperone/DNA topoisomerase II/histidine kinase"/>
    <property type="match status" value="1"/>
</dbReference>
<keyword evidence="4" id="KW-0808">Transferase</keyword>
<keyword evidence="7" id="KW-0067">ATP-binding</keyword>
<dbReference type="Gene3D" id="3.30.450.40">
    <property type="match status" value="1"/>
</dbReference>
<dbReference type="EC" id="2.7.13.3" evidence="2"/>
<organism evidence="9 10">
    <name type="scientific">Rhizobium tumorigenes</name>
    <dbReference type="NCBI Taxonomy" id="2041385"/>
    <lineage>
        <taxon>Bacteria</taxon>
        <taxon>Pseudomonadati</taxon>
        <taxon>Pseudomonadota</taxon>
        <taxon>Alphaproteobacteria</taxon>
        <taxon>Hyphomicrobiales</taxon>
        <taxon>Rhizobiaceae</taxon>
        <taxon>Rhizobium/Agrobacterium group</taxon>
        <taxon>Rhizobium</taxon>
    </lineage>
</organism>
<evidence type="ECO:0000256" key="3">
    <source>
        <dbReference type="ARBA" id="ARBA00022553"/>
    </source>
</evidence>
<dbReference type="InterPro" id="IPR029016">
    <property type="entry name" value="GAF-like_dom_sf"/>
</dbReference>
<dbReference type="InterPro" id="IPR036890">
    <property type="entry name" value="HATPase_C_sf"/>
</dbReference>
<dbReference type="Gene3D" id="3.30.565.10">
    <property type="entry name" value="Histidine kinase-like ATPase, C-terminal domain"/>
    <property type="match status" value="1"/>
</dbReference>
<keyword evidence="9" id="KW-0614">Plasmid</keyword>
<gene>
    <name evidence="9" type="ORF">PR017_19375</name>
</gene>
<reference evidence="9 10" key="1">
    <citation type="journal article" date="2018" name="Sci. Rep.">
        <title>Rhizobium tumorigenes sp. nov., a novel plant tumorigenic bacterium isolated from cane gall tumors on thornless blackberry.</title>
        <authorList>
            <person name="Kuzmanovi N."/>
            <person name="Smalla K."/>
            <person name="Gronow S."/>
            <person name="PuBawska J."/>
        </authorList>
    </citation>
    <scope>NUCLEOTIDE SEQUENCE [LARGE SCALE GENOMIC DNA]</scope>
    <source>
        <strain evidence="9 10">1078</strain>
    </source>
</reference>
<name>A0AAF1KSI7_9HYPH</name>
<evidence type="ECO:0000313" key="10">
    <source>
        <dbReference type="Proteomes" id="UP000249499"/>
    </source>
</evidence>
<comment type="catalytic activity">
    <reaction evidence="1">
        <text>ATP + protein L-histidine = ADP + protein N-phospho-L-histidine.</text>
        <dbReference type="EC" id="2.7.13.3"/>
    </reaction>
</comment>